<dbReference type="GO" id="GO:0051707">
    <property type="term" value="P:response to other organism"/>
    <property type="evidence" value="ECO:0007669"/>
    <property type="project" value="UniProtKB-ARBA"/>
</dbReference>
<evidence type="ECO:0000256" key="3">
    <source>
        <dbReference type="ARBA" id="ARBA00022737"/>
    </source>
</evidence>
<dbReference type="Proteomes" id="UP001497457">
    <property type="component" value="Chromosome 21rd"/>
</dbReference>
<keyword evidence="13" id="KW-1185">Reference proteome</keyword>
<dbReference type="SUPFAM" id="SSF52540">
    <property type="entry name" value="P-loop containing nucleoside triphosphate hydrolases"/>
    <property type="match status" value="1"/>
</dbReference>
<feature type="domain" description="Disease resistance N-terminal" evidence="9">
    <location>
        <begin position="39"/>
        <end position="119"/>
    </location>
</feature>
<sequence>MDGLLQIETVMFEVFLLCDIEDQALQSIMAVVLDALASYVQTMLTEMARDEVQMLFGVSGEIEKMGTKLNDLKNFLADADRRNITDQSVQAWVGELRDAMYEATNILDICQLKAMERGKTHDAGCLNPLLYCMRNPLHAHKIGSRMKKLNQRLEQIKKRRSDFGFINLNSYEDHSRRAASSRLASHETSGELDVSSLVGEKIEEDTRNLVEMLTAEVLTKNENNKILVFAIVGVGGIGKTTLAQKIYNHDIIQQEFPKRIWLSVNKDFSEIELLRRAIIEAGGDHQSTGNVRTALEKALKNALNGQKTLIVMDDVWDPQAWEGVLKTPINAAVSWGCRVLVTTRHDAVARGLMAKKPYHRVNKLAAEDAWLLLKKQVIGNENDESQIEQLKDIGMEIIAKCDCLPLAVKVIGGLLRHKKTKRRDWENVLNDWIRSVSQMHPEINYAVYLSYEDLHPCLKPCFLHYSLLPHNKVFFANQIVGMWISEGFIHERSRDLEEVGKEYYDELIQRNLIEPDLRYVDHSVCNMHDVVKLFAQFVARNEALVAQNSEIGISDRFNSQKFIRLSLLETGGPESSQLDWCSLQAQPSLRTLISVGHIKIIPGDSLLGFSNLRTLHVEDANFDTLAESLNQLKHLRYLCIDRTSISRLSENIGKMKFLQHISLFRCKSLSKLPASISKLQQLRYLNISGTSIKYIHRGFDGLTSLRKLYGFPAHVDGVWCSLEELGTLSHLMQLGITGLENVSPSSFATKARLGEKVRLTFLGLKCTSTLGDDDQLVKEEEEEGASEMVQQQIEEVFDELCPPSSLENLDIVGYFGQRLPRWMTSTTVGPLQSLRILTMDNLACCMELPNGLCQLPCLELLQIDHAPAIKRVGSEFLQHNHRSHNHSQVGALFPKLFELFFDGFVEWEEWEWEEQVKAMPILEKLHLQKCKLRHVPPGLAFHARALKKLYIYDVQRLSSLENFVSVVHLDVRRNTDLERISNLPRLQKLLIAECPNLKVLEGMPALQRLNLKDYGMETVPRYLQDVNPRHLLLDCSLSLLTCIAAGKSGPEWDKFSHIQQVKAYAKDEGIPRKWYVLYTRDPFRLETNISHAAIAAARMKRTWFPYSKTCPVEDECPVGRHASAADKRLPLCLRFRCNAYRYFVGWLRRACLHCSEALDIASSSDQWTEASGYQAAWTYQTTYGRLQEQKGMSSV</sequence>
<keyword evidence="6" id="KW-0067">ATP-binding</keyword>
<dbReference type="InterPro" id="IPR003591">
    <property type="entry name" value="Leu-rich_rpt_typical-subtyp"/>
</dbReference>
<dbReference type="Pfam" id="PF23598">
    <property type="entry name" value="LRR_14"/>
    <property type="match status" value="1"/>
</dbReference>
<comment type="similarity">
    <text evidence="1">Belongs to the disease resistance NB-LRR family.</text>
</comment>
<keyword evidence="7" id="KW-0175">Coiled coil</keyword>
<dbReference type="InterPro" id="IPR027417">
    <property type="entry name" value="P-loop_NTPase"/>
</dbReference>
<reference evidence="13" key="1">
    <citation type="submission" date="2024-06" db="EMBL/GenBank/DDBJ databases">
        <authorList>
            <person name="Ryan C."/>
        </authorList>
    </citation>
    <scope>NUCLEOTIDE SEQUENCE [LARGE SCALE GENOMIC DNA]</scope>
</reference>
<keyword evidence="2" id="KW-0433">Leucine-rich repeat</keyword>
<evidence type="ECO:0000256" key="1">
    <source>
        <dbReference type="ARBA" id="ARBA00008894"/>
    </source>
</evidence>
<evidence type="ECO:0000259" key="8">
    <source>
        <dbReference type="Pfam" id="PF00931"/>
    </source>
</evidence>
<dbReference type="InterPro" id="IPR055414">
    <property type="entry name" value="LRR_R13L4/SHOC2-like"/>
</dbReference>
<dbReference type="InterPro" id="IPR058922">
    <property type="entry name" value="WHD_DRP"/>
</dbReference>
<dbReference type="InterPro" id="IPR002182">
    <property type="entry name" value="NB-ARC"/>
</dbReference>
<evidence type="ECO:0000259" key="10">
    <source>
        <dbReference type="Pfam" id="PF23559"/>
    </source>
</evidence>
<evidence type="ECO:0000313" key="13">
    <source>
        <dbReference type="Proteomes" id="UP001497457"/>
    </source>
</evidence>
<evidence type="ECO:0000256" key="2">
    <source>
        <dbReference type="ARBA" id="ARBA00022614"/>
    </source>
</evidence>
<dbReference type="InterPro" id="IPR036388">
    <property type="entry name" value="WH-like_DNA-bd_sf"/>
</dbReference>
<dbReference type="PANTHER" id="PTHR36766:SF36">
    <property type="entry name" value="AAA+ ATPASE DOMAIN-CONTAINING PROTEIN"/>
    <property type="match status" value="1"/>
</dbReference>
<keyword evidence="5" id="KW-0611">Plant defense</keyword>
<keyword evidence="3" id="KW-0677">Repeat</keyword>
<dbReference type="EMBL" id="OZ075131">
    <property type="protein sequence ID" value="CAL4982305.1"/>
    <property type="molecule type" value="Genomic_DNA"/>
</dbReference>
<dbReference type="CDD" id="cd14798">
    <property type="entry name" value="RX-CC_like"/>
    <property type="match status" value="1"/>
</dbReference>
<feature type="domain" description="Disease resistance protein winged helix" evidence="10">
    <location>
        <begin position="469"/>
        <end position="532"/>
    </location>
</feature>
<dbReference type="SMART" id="SM00369">
    <property type="entry name" value="LRR_TYP"/>
    <property type="match status" value="3"/>
</dbReference>
<protein>
    <submittedName>
        <fullName evidence="12">Uncharacterized protein</fullName>
    </submittedName>
</protein>
<dbReference type="Gene3D" id="1.10.10.10">
    <property type="entry name" value="Winged helix-like DNA-binding domain superfamily/Winged helix DNA-binding domain"/>
    <property type="match status" value="1"/>
</dbReference>
<evidence type="ECO:0000313" key="12">
    <source>
        <dbReference type="EMBL" id="CAL4982305.1"/>
    </source>
</evidence>
<reference evidence="12 13" key="2">
    <citation type="submission" date="2024-10" db="EMBL/GenBank/DDBJ databases">
        <authorList>
            <person name="Ryan C."/>
        </authorList>
    </citation>
    <scope>NUCLEOTIDE SEQUENCE [LARGE SCALE GENOMIC DNA]</scope>
</reference>
<gene>
    <name evidence="12" type="ORF">URODEC1_LOCUS56550</name>
</gene>
<dbReference type="Pfam" id="PF00931">
    <property type="entry name" value="NB-ARC"/>
    <property type="match status" value="1"/>
</dbReference>
<keyword evidence="4" id="KW-0547">Nucleotide-binding</keyword>
<dbReference type="Gene3D" id="3.40.50.300">
    <property type="entry name" value="P-loop containing nucleotide triphosphate hydrolases"/>
    <property type="match status" value="1"/>
</dbReference>
<dbReference type="Pfam" id="PF23559">
    <property type="entry name" value="WHD_DRP"/>
    <property type="match status" value="1"/>
</dbReference>
<evidence type="ECO:0000259" key="9">
    <source>
        <dbReference type="Pfam" id="PF18052"/>
    </source>
</evidence>
<evidence type="ECO:0000256" key="4">
    <source>
        <dbReference type="ARBA" id="ARBA00022741"/>
    </source>
</evidence>
<evidence type="ECO:0000256" key="7">
    <source>
        <dbReference type="ARBA" id="ARBA00023054"/>
    </source>
</evidence>
<dbReference type="InterPro" id="IPR041118">
    <property type="entry name" value="Rx_N"/>
</dbReference>
<organism evidence="12 13">
    <name type="scientific">Urochloa decumbens</name>
    <dbReference type="NCBI Taxonomy" id="240449"/>
    <lineage>
        <taxon>Eukaryota</taxon>
        <taxon>Viridiplantae</taxon>
        <taxon>Streptophyta</taxon>
        <taxon>Embryophyta</taxon>
        <taxon>Tracheophyta</taxon>
        <taxon>Spermatophyta</taxon>
        <taxon>Magnoliopsida</taxon>
        <taxon>Liliopsida</taxon>
        <taxon>Poales</taxon>
        <taxon>Poaceae</taxon>
        <taxon>PACMAD clade</taxon>
        <taxon>Panicoideae</taxon>
        <taxon>Panicodae</taxon>
        <taxon>Paniceae</taxon>
        <taxon>Melinidinae</taxon>
        <taxon>Urochloa</taxon>
    </lineage>
</organism>
<dbReference type="GO" id="GO:0006952">
    <property type="term" value="P:defense response"/>
    <property type="evidence" value="ECO:0007669"/>
    <property type="project" value="UniProtKB-KW"/>
</dbReference>
<proteinExistence type="inferred from homology"/>
<feature type="domain" description="Disease resistance R13L4/SHOC-2-like LRR" evidence="11">
    <location>
        <begin position="604"/>
        <end position="964"/>
    </location>
</feature>
<dbReference type="PANTHER" id="PTHR36766">
    <property type="entry name" value="PLANT BROAD-SPECTRUM MILDEW RESISTANCE PROTEIN RPW8"/>
    <property type="match status" value="1"/>
</dbReference>
<name>A0ABC9AQW6_9POAL</name>
<accession>A0ABC9AQW6</accession>
<evidence type="ECO:0000256" key="5">
    <source>
        <dbReference type="ARBA" id="ARBA00022821"/>
    </source>
</evidence>
<dbReference type="PRINTS" id="PR00364">
    <property type="entry name" value="DISEASERSIST"/>
</dbReference>
<dbReference type="Gene3D" id="3.80.10.10">
    <property type="entry name" value="Ribonuclease Inhibitor"/>
    <property type="match status" value="1"/>
</dbReference>
<dbReference type="GO" id="GO:0005524">
    <property type="term" value="F:ATP binding"/>
    <property type="evidence" value="ECO:0007669"/>
    <property type="project" value="UniProtKB-KW"/>
</dbReference>
<evidence type="ECO:0000256" key="6">
    <source>
        <dbReference type="ARBA" id="ARBA00022840"/>
    </source>
</evidence>
<dbReference type="Gene3D" id="1.10.8.430">
    <property type="entry name" value="Helical domain of apoptotic protease-activating factors"/>
    <property type="match status" value="1"/>
</dbReference>
<dbReference type="InterPro" id="IPR042197">
    <property type="entry name" value="Apaf_helical"/>
</dbReference>
<dbReference type="Gene3D" id="1.20.5.4130">
    <property type="match status" value="1"/>
</dbReference>
<dbReference type="InterPro" id="IPR032675">
    <property type="entry name" value="LRR_dom_sf"/>
</dbReference>
<feature type="domain" description="NB-ARC" evidence="8">
    <location>
        <begin position="216"/>
        <end position="381"/>
    </location>
</feature>
<dbReference type="Pfam" id="PF18052">
    <property type="entry name" value="Rx_N"/>
    <property type="match status" value="1"/>
</dbReference>
<dbReference type="AlphaFoldDB" id="A0ABC9AQW6"/>
<evidence type="ECO:0000259" key="11">
    <source>
        <dbReference type="Pfam" id="PF23598"/>
    </source>
</evidence>
<dbReference type="SUPFAM" id="SSF52058">
    <property type="entry name" value="L domain-like"/>
    <property type="match status" value="1"/>
</dbReference>
<dbReference type="InterPro" id="IPR038005">
    <property type="entry name" value="RX-like_CC"/>
</dbReference>